<organism evidence="1">
    <name type="scientific">mine drainage metagenome</name>
    <dbReference type="NCBI Taxonomy" id="410659"/>
    <lineage>
        <taxon>unclassified sequences</taxon>
        <taxon>metagenomes</taxon>
        <taxon>ecological metagenomes</taxon>
    </lineage>
</organism>
<gene>
    <name evidence="1" type="ORF">GALL_217960</name>
</gene>
<reference evidence="1" key="1">
    <citation type="submission" date="2016-10" db="EMBL/GenBank/DDBJ databases">
        <title>Sequence of Gallionella enrichment culture.</title>
        <authorList>
            <person name="Poehlein A."/>
            <person name="Muehling M."/>
            <person name="Daniel R."/>
        </authorList>
    </citation>
    <scope>NUCLEOTIDE SEQUENCE</scope>
</reference>
<comment type="caution">
    <text evidence="1">The sequence shown here is derived from an EMBL/GenBank/DDBJ whole genome shotgun (WGS) entry which is preliminary data.</text>
</comment>
<accession>A0A1J5RW06</accession>
<proteinExistence type="predicted"/>
<evidence type="ECO:0000313" key="1">
    <source>
        <dbReference type="EMBL" id="OIQ96167.1"/>
    </source>
</evidence>
<sequence>MNEEFTNMDNDEIRTEYKREDLGKGVRGKYYGRFTKGTNLVLLDDRVAKAFPTAEDVNTALLGLLALVPRTRITGRSTGRAKARR</sequence>
<dbReference type="AlphaFoldDB" id="A0A1J5RW06"/>
<name>A0A1J5RW06_9ZZZZ</name>
<dbReference type="EMBL" id="MLJW01000153">
    <property type="protein sequence ID" value="OIQ96167.1"/>
    <property type="molecule type" value="Genomic_DNA"/>
</dbReference>
<protein>
    <submittedName>
        <fullName evidence="1">Uncharacterized protein</fullName>
    </submittedName>
</protein>